<dbReference type="EMBL" id="LAXI01000017">
    <property type="protein sequence ID" value="KRS15992.1"/>
    <property type="molecule type" value="Genomic_DNA"/>
</dbReference>
<protein>
    <submittedName>
        <fullName evidence="2">Membrane assembly protein AsmA</fullName>
    </submittedName>
    <submittedName>
        <fullName evidence="3">Putative assembly protein</fullName>
    </submittedName>
</protein>
<feature type="domain" description="AsmA" evidence="1">
    <location>
        <begin position="8"/>
        <end position="173"/>
    </location>
</feature>
<dbReference type="Proteomes" id="UP000325785">
    <property type="component" value="Chromosome"/>
</dbReference>
<sequence length="653" mass="69103">MRWIVRAFGLLLLAVVLVAGVFLLLPGDKIAKVAAGQLSSWTGREVTMSGDTTLSFYPILGVSTGQVTVANADWTDGTPMFRAESLKIGVEMQALWGGDIRITGLEAEGPVINLEKASDGRVNWELGVEGVAPSGQAGEGTAPARSDRLALTLDRALIEDATLIYTDHGTGERTEMAGMAFDLRWPEYEGRATFDMTLRPAAEAVRIEGYLDRVGDFIDGAVSDVKATVSTEGGEVTFLGRASAAPEAQGRLTMAVADTGAFMAALGLPAAEIPAGLGRSVNGETLVTYSADQRLSLREVALQLDGNRIAGAVDVALGGERPDVSAQINAGQLDLTRMGGESGSGESTGRATVAADQGWSTEPIDASALALANGEIALTAESVDLGDLKVGNVRSMITLDRSRLVFDLREVRAYKALITGNFVVNNRSGLSVGGDLKAAGIDMESFLTDAAGITRFSGEADASLSFLGVGASQQAIMESLSGKGAFQTGRGVISGIDLDKLMRSGVASGGTTIFDTMGATFTMENGFARNDDLLLQLPLAKAEGEGVVSLGKRRIDYLFTPILLEGESTKGLAIPVRIRGAWSDPEILPDMEAAIDRNFRDEKDELEDKAEEEVRRAVEKELGVELEENESVEDALKRKLEEEATKGLLKLFE</sequence>
<feature type="domain" description="AsmA" evidence="1">
    <location>
        <begin position="302"/>
        <end position="532"/>
    </location>
</feature>
<dbReference type="EMBL" id="CP031598">
    <property type="protein sequence ID" value="QEW27994.1"/>
    <property type="molecule type" value="Genomic_DNA"/>
</dbReference>
<dbReference type="Proteomes" id="UP000051401">
    <property type="component" value="Unassembled WGS sequence"/>
</dbReference>
<evidence type="ECO:0000313" key="4">
    <source>
        <dbReference type="Proteomes" id="UP000051401"/>
    </source>
</evidence>
<dbReference type="GO" id="GO:0090313">
    <property type="term" value="P:regulation of protein targeting to membrane"/>
    <property type="evidence" value="ECO:0007669"/>
    <property type="project" value="TreeGrafter"/>
</dbReference>
<gene>
    <name evidence="3" type="ORF">RIdsm_03819</name>
    <name evidence="2" type="ORF">XM52_20740</name>
</gene>
<dbReference type="InterPro" id="IPR007844">
    <property type="entry name" value="AsmA"/>
</dbReference>
<evidence type="ECO:0000313" key="3">
    <source>
        <dbReference type="EMBL" id="QEW27994.1"/>
    </source>
</evidence>
<evidence type="ECO:0000313" key="2">
    <source>
        <dbReference type="EMBL" id="KRS15992.1"/>
    </source>
</evidence>
<dbReference type="Pfam" id="PF05170">
    <property type="entry name" value="AsmA"/>
    <property type="match status" value="2"/>
</dbReference>
<name>A0A0T5P4B8_9RHOB</name>
<reference evidence="3 5" key="2">
    <citation type="submission" date="2018-08" db="EMBL/GenBank/DDBJ databases">
        <title>Genetic Globetrotter - A new plasmid hitch-hiking vast phylogenetic and geographic distances.</title>
        <authorList>
            <person name="Vollmers J."/>
            <person name="Petersen J."/>
        </authorList>
    </citation>
    <scope>NUCLEOTIDE SEQUENCE [LARGE SCALE GENOMIC DNA]</scope>
    <source>
        <strain evidence="3 5">DSM 26383</strain>
    </source>
</reference>
<dbReference type="InterPro" id="IPR052894">
    <property type="entry name" value="AsmA-related"/>
</dbReference>
<evidence type="ECO:0000259" key="1">
    <source>
        <dbReference type="Pfam" id="PF05170"/>
    </source>
</evidence>
<dbReference type="GO" id="GO:0005886">
    <property type="term" value="C:plasma membrane"/>
    <property type="evidence" value="ECO:0007669"/>
    <property type="project" value="TreeGrafter"/>
</dbReference>
<dbReference type="OrthoDB" id="5439561at2"/>
<organism evidence="2 4">
    <name type="scientific">Roseovarius indicus</name>
    <dbReference type="NCBI Taxonomy" id="540747"/>
    <lineage>
        <taxon>Bacteria</taxon>
        <taxon>Pseudomonadati</taxon>
        <taxon>Pseudomonadota</taxon>
        <taxon>Alphaproteobacteria</taxon>
        <taxon>Rhodobacterales</taxon>
        <taxon>Roseobacteraceae</taxon>
        <taxon>Roseovarius</taxon>
    </lineage>
</organism>
<proteinExistence type="predicted"/>
<reference evidence="2 4" key="1">
    <citation type="submission" date="2015-04" db="EMBL/GenBank/DDBJ databases">
        <title>The draft genome sequence of Roseovarius indicus B108T.</title>
        <authorList>
            <person name="Li G."/>
            <person name="Lai Q."/>
            <person name="Shao Z."/>
            <person name="Yan P."/>
        </authorList>
    </citation>
    <scope>NUCLEOTIDE SEQUENCE [LARGE SCALE GENOMIC DNA]</scope>
    <source>
        <strain evidence="2 4">B108</strain>
    </source>
</reference>
<dbReference type="KEGG" id="rid:RIdsm_03819"/>
<accession>A0A0T5P4B8</accession>
<dbReference type="AlphaFoldDB" id="A0A0T5P4B8"/>
<dbReference type="PANTHER" id="PTHR30441:SF4">
    <property type="entry name" value="PROTEIN ASMA"/>
    <property type="match status" value="1"/>
</dbReference>
<keyword evidence="4" id="KW-1185">Reference proteome</keyword>
<dbReference type="PATRIC" id="fig|540747.5.peg.1912"/>
<evidence type="ECO:0000313" key="5">
    <source>
        <dbReference type="Proteomes" id="UP000325785"/>
    </source>
</evidence>
<dbReference type="PANTHER" id="PTHR30441">
    <property type="entry name" value="DUF748 DOMAIN-CONTAINING PROTEIN"/>
    <property type="match status" value="1"/>
</dbReference>
<dbReference type="STRING" id="540747.SAMN04488031_11368"/>
<dbReference type="RefSeq" id="WP_057819131.1">
    <property type="nucleotide sequence ID" value="NZ_CP031598.1"/>
</dbReference>